<gene>
    <name evidence="10" type="ORF">FRC96_16245</name>
</gene>
<proteinExistence type="inferred from homology"/>
<evidence type="ECO:0000259" key="9">
    <source>
        <dbReference type="Pfam" id="PF21082"/>
    </source>
</evidence>
<dbReference type="InterPro" id="IPR045275">
    <property type="entry name" value="MscS_archaea/bacteria_type"/>
</dbReference>
<keyword evidence="6 7" id="KW-0472">Membrane</keyword>
<evidence type="ECO:0000259" key="8">
    <source>
        <dbReference type="Pfam" id="PF00924"/>
    </source>
</evidence>
<comment type="similarity">
    <text evidence="2">Belongs to the MscS (TC 1.A.23) family.</text>
</comment>
<accession>A0A5C6WZY3</accession>
<dbReference type="Gene3D" id="1.10.287.1260">
    <property type="match status" value="1"/>
</dbReference>
<keyword evidence="4 7" id="KW-0812">Transmembrane</keyword>
<evidence type="ECO:0000256" key="6">
    <source>
        <dbReference type="ARBA" id="ARBA00023136"/>
    </source>
</evidence>
<keyword evidence="3" id="KW-1003">Cell membrane</keyword>
<dbReference type="GO" id="GO:0005886">
    <property type="term" value="C:plasma membrane"/>
    <property type="evidence" value="ECO:0007669"/>
    <property type="project" value="UniProtKB-SubCell"/>
</dbReference>
<dbReference type="Proteomes" id="UP000321046">
    <property type="component" value="Unassembled WGS sequence"/>
</dbReference>
<dbReference type="InterPro" id="IPR049278">
    <property type="entry name" value="MS_channel_C"/>
</dbReference>
<dbReference type="InterPro" id="IPR023408">
    <property type="entry name" value="MscS_beta-dom_sf"/>
</dbReference>
<dbReference type="SUPFAM" id="SSF82861">
    <property type="entry name" value="Mechanosensitive channel protein MscS (YggB), transmembrane region"/>
    <property type="match status" value="1"/>
</dbReference>
<evidence type="ECO:0000313" key="11">
    <source>
        <dbReference type="Proteomes" id="UP000321046"/>
    </source>
</evidence>
<dbReference type="Pfam" id="PF21082">
    <property type="entry name" value="MS_channel_3rd"/>
    <property type="match status" value="1"/>
</dbReference>
<feature type="domain" description="Mechanosensitive ion channel MscS C-terminal" evidence="9">
    <location>
        <begin position="183"/>
        <end position="265"/>
    </location>
</feature>
<evidence type="ECO:0000256" key="5">
    <source>
        <dbReference type="ARBA" id="ARBA00022989"/>
    </source>
</evidence>
<evidence type="ECO:0000256" key="7">
    <source>
        <dbReference type="SAM" id="Phobius"/>
    </source>
</evidence>
<comment type="caution">
    <text evidence="10">The sequence shown here is derived from an EMBL/GenBank/DDBJ whole genome shotgun (WGS) entry which is preliminary data.</text>
</comment>
<comment type="subcellular location">
    <subcellularLocation>
        <location evidence="1">Cell membrane</location>
        <topology evidence="1">Multi-pass membrane protein</topology>
    </subcellularLocation>
</comment>
<keyword evidence="5 7" id="KW-1133">Transmembrane helix</keyword>
<protein>
    <submittedName>
        <fullName evidence="10">Mechanosensitive ion channel family protein</fullName>
    </submittedName>
</protein>
<organism evidence="10 11">
    <name type="scientific">Lujinxingia vulgaris</name>
    <dbReference type="NCBI Taxonomy" id="2600176"/>
    <lineage>
        <taxon>Bacteria</taxon>
        <taxon>Deltaproteobacteria</taxon>
        <taxon>Bradymonadales</taxon>
        <taxon>Lujinxingiaceae</taxon>
        <taxon>Lujinxingia</taxon>
    </lineage>
</organism>
<dbReference type="AlphaFoldDB" id="A0A5C6WZY3"/>
<dbReference type="PANTHER" id="PTHR30221">
    <property type="entry name" value="SMALL-CONDUCTANCE MECHANOSENSITIVE CHANNEL"/>
    <property type="match status" value="1"/>
</dbReference>
<reference evidence="10 11" key="1">
    <citation type="submission" date="2019-08" db="EMBL/GenBank/DDBJ databases">
        <title>Bradymonadales sp. TMQ2.</title>
        <authorList>
            <person name="Liang Q."/>
        </authorList>
    </citation>
    <scope>NUCLEOTIDE SEQUENCE [LARGE SCALE GENOMIC DNA]</scope>
    <source>
        <strain evidence="10 11">TMQ2</strain>
    </source>
</reference>
<feature type="transmembrane region" description="Helical" evidence="7">
    <location>
        <begin position="61"/>
        <end position="83"/>
    </location>
</feature>
<sequence length="292" mass="31519">MPTVSLMDVLQKYSNAFLEMLPTLVIAALVFGAFMMLAKLGKKAARNIVGRMLDDSSLQSLAGTIASVLLTVIGIFAAATIVFPGLEAGDLVGVLGLSSVAIGFAFKDIFQNFLAGILLLLQRPFIVGDQITVGGHEGTVRSIDIRSTTMRSYNGVDIVIPNSDIYTSSVTVQTSEPKRRSIFSTGIGYGEDIDQAREVIRKAVEGCEAVLDAPSVDVLVTGHGDSSVNFDIFYWTDSQKRSEVLARDQVATAIKYALDEADIEIPYPYRSVEFFDKTERASSTSTRAEVPA</sequence>
<dbReference type="EMBL" id="VOSL01000103">
    <property type="protein sequence ID" value="TXD33051.1"/>
    <property type="molecule type" value="Genomic_DNA"/>
</dbReference>
<dbReference type="RefSeq" id="WP_146975965.1">
    <property type="nucleotide sequence ID" value="NZ_VOSL01000103.1"/>
</dbReference>
<dbReference type="InterPro" id="IPR011014">
    <property type="entry name" value="MscS_channel_TM-2"/>
</dbReference>
<evidence type="ECO:0000256" key="3">
    <source>
        <dbReference type="ARBA" id="ARBA00022475"/>
    </source>
</evidence>
<dbReference type="GO" id="GO:0008381">
    <property type="term" value="F:mechanosensitive monoatomic ion channel activity"/>
    <property type="evidence" value="ECO:0007669"/>
    <property type="project" value="InterPro"/>
</dbReference>
<dbReference type="SUPFAM" id="SSF82689">
    <property type="entry name" value="Mechanosensitive channel protein MscS (YggB), C-terminal domain"/>
    <property type="match status" value="1"/>
</dbReference>
<dbReference type="Pfam" id="PF00924">
    <property type="entry name" value="MS_channel_2nd"/>
    <property type="match status" value="1"/>
</dbReference>
<evidence type="ECO:0000256" key="1">
    <source>
        <dbReference type="ARBA" id="ARBA00004651"/>
    </source>
</evidence>
<dbReference type="Gene3D" id="2.30.30.60">
    <property type="match status" value="1"/>
</dbReference>
<evidence type="ECO:0000256" key="4">
    <source>
        <dbReference type="ARBA" id="ARBA00022692"/>
    </source>
</evidence>
<dbReference type="OrthoDB" id="9799209at2"/>
<dbReference type="PANTHER" id="PTHR30221:SF1">
    <property type="entry name" value="SMALL-CONDUCTANCE MECHANOSENSITIVE CHANNEL"/>
    <property type="match status" value="1"/>
</dbReference>
<dbReference type="SUPFAM" id="SSF50182">
    <property type="entry name" value="Sm-like ribonucleoproteins"/>
    <property type="match status" value="1"/>
</dbReference>
<evidence type="ECO:0000313" key="10">
    <source>
        <dbReference type="EMBL" id="TXD33051.1"/>
    </source>
</evidence>
<dbReference type="InterPro" id="IPR010920">
    <property type="entry name" value="LSM_dom_sf"/>
</dbReference>
<feature type="domain" description="Mechanosensitive ion channel MscS" evidence="8">
    <location>
        <begin position="108"/>
        <end position="171"/>
    </location>
</feature>
<dbReference type="Gene3D" id="3.30.70.100">
    <property type="match status" value="1"/>
</dbReference>
<evidence type="ECO:0000256" key="2">
    <source>
        <dbReference type="ARBA" id="ARBA00008017"/>
    </source>
</evidence>
<name>A0A5C6WZY3_9DELT</name>
<dbReference type="InterPro" id="IPR011066">
    <property type="entry name" value="MscS_channel_C_sf"/>
</dbReference>
<dbReference type="InterPro" id="IPR006685">
    <property type="entry name" value="MscS_channel_2nd"/>
</dbReference>
<feature type="transmembrane region" description="Helical" evidence="7">
    <location>
        <begin position="20"/>
        <end position="40"/>
    </location>
</feature>